<evidence type="ECO:0000313" key="4">
    <source>
        <dbReference type="Proteomes" id="UP000316988"/>
    </source>
</evidence>
<feature type="domain" description="ChsH2 rubredoxin-like zinc ribbon" evidence="2">
    <location>
        <begin position="25"/>
        <end position="57"/>
    </location>
</feature>
<keyword evidence="4" id="KW-1185">Reference proteome</keyword>
<protein>
    <recommendedName>
        <fullName evidence="5">Zn-ribbon domain-containing OB-fold protein</fullName>
    </recommendedName>
</protein>
<name>A0A554S7R0_9ACTN</name>
<evidence type="ECO:0000259" key="2">
    <source>
        <dbReference type="Pfam" id="PF12172"/>
    </source>
</evidence>
<gene>
    <name evidence="3" type="ORF">FNM00_12180</name>
</gene>
<evidence type="ECO:0000259" key="1">
    <source>
        <dbReference type="Pfam" id="PF01796"/>
    </source>
</evidence>
<dbReference type="PANTHER" id="PTHR34075">
    <property type="entry name" value="BLR3430 PROTEIN"/>
    <property type="match status" value="1"/>
</dbReference>
<dbReference type="Pfam" id="PF01796">
    <property type="entry name" value="OB_ChsH2_C"/>
    <property type="match status" value="1"/>
</dbReference>
<dbReference type="SUPFAM" id="SSF50249">
    <property type="entry name" value="Nucleic acid-binding proteins"/>
    <property type="match status" value="1"/>
</dbReference>
<dbReference type="OrthoDB" id="4275032at2"/>
<organism evidence="3 4">
    <name type="scientific">Aeromicrobium piscarium</name>
    <dbReference type="NCBI Taxonomy" id="2590901"/>
    <lineage>
        <taxon>Bacteria</taxon>
        <taxon>Bacillati</taxon>
        <taxon>Actinomycetota</taxon>
        <taxon>Actinomycetes</taxon>
        <taxon>Propionibacteriales</taxon>
        <taxon>Nocardioidaceae</taxon>
        <taxon>Aeromicrobium</taxon>
    </lineage>
</organism>
<comment type="caution">
    <text evidence="3">The sequence shown here is derived from an EMBL/GenBank/DDBJ whole genome shotgun (WGS) entry which is preliminary data.</text>
</comment>
<accession>A0A554S7R0</accession>
<dbReference type="PANTHER" id="PTHR34075:SF5">
    <property type="entry name" value="BLR3430 PROTEIN"/>
    <property type="match status" value="1"/>
</dbReference>
<dbReference type="InterPro" id="IPR012340">
    <property type="entry name" value="NA-bd_OB-fold"/>
</dbReference>
<evidence type="ECO:0000313" key="3">
    <source>
        <dbReference type="EMBL" id="TSD62383.1"/>
    </source>
</evidence>
<dbReference type="InterPro" id="IPR002878">
    <property type="entry name" value="ChsH2_C"/>
</dbReference>
<dbReference type="InterPro" id="IPR052513">
    <property type="entry name" value="Thioester_dehydratase-like"/>
</dbReference>
<dbReference type="AlphaFoldDB" id="A0A554S7R0"/>
<reference evidence="3 4" key="1">
    <citation type="submission" date="2019-07" db="EMBL/GenBank/DDBJ databases">
        <authorList>
            <person name="Zhao L.H."/>
        </authorList>
    </citation>
    <scope>NUCLEOTIDE SEQUENCE [LARGE SCALE GENOMIC DNA]</scope>
    <source>
        <strain evidence="3 4">Co35</strain>
    </source>
</reference>
<dbReference type="EMBL" id="VLNT01000009">
    <property type="protein sequence ID" value="TSD62383.1"/>
    <property type="molecule type" value="Genomic_DNA"/>
</dbReference>
<dbReference type="InterPro" id="IPR022002">
    <property type="entry name" value="ChsH2_Znr"/>
</dbReference>
<dbReference type="Pfam" id="PF12172">
    <property type="entry name" value="zf-ChsH2"/>
    <property type="match status" value="1"/>
</dbReference>
<sequence>MNADATSSPMAPPAPVTDLDSHFFWDGLRDGKIVLQRCTSCSRFRFPPMPRCPFCRNPEASIEEISGRGEVYSWIVAQRAFAPEFAADVPYVLATVDFDAGCRAVVRVEDGEEIDFGDRVEPVIVDHPDWSELRVRLSTS</sequence>
<dbReference type="Gene3D" id="6.10.30.10">
    <property type="match status" value="1"/>
</dbReference>
<evidence type="ECO:0008006" key="5">
    <source>
        <dbReference type="Google" id="ProtNLM"/>
    </source>
</evidence>
<feature type="domain" description="ChsH2 C-terminal OB-fold" evidence="1">
    <location>
        <begin position="64"/>
        <end position="124"/>
    </location>
</feature>
<proteinExistence type="predicted"/>
<dbReference type="Proteomes" id="UP000316988">
    <property type="component" value="Unassembled WGS sequence"/>
</dbReference>